<dbReference type="EMBL" id="CP066775">
    <property type="protein sequence ID" value="QQL50563.1"/>
    <property type="molecule type" value="Genomic_DNA"/>
</dbReference>
<name>A0A6I4I1A2_9SPHI</name>
<sequence length="47" mass="5188">MIETGEGFTGSFQDGFDGSAFLFTNFSNGKTQKVALNNLQQLEKIKQ</sequence>
<dbReference type="AlphaFoldDB" id="A0A6I4I1A2"/>
<dbReference type="Proteomes" id="UP000429232">
    <property type="component" value="Chromosome"/>
</dbReference>
<protein>
    <submittedName>
        <fullName evidence="1">Uncharacterized protein</fullName>
    </submittedName>
</protein>
<keyword evidence="2" id="KW-1185">Reference proteome</keyword>
<accession>A0A6I4I1A2</accession>
<proteinExistence type="predicted"/>
<dbReference type="RefSeq" id="WP_157526442.1">
    <property type="nucleotide sequence ID" value="NZ_CP066775.1"/>
</dbReference>
<organism evidence="1 2">
    <name type="scientific">Mucilaginibacter ginkgonis</name>
    <dbReference type="NCBI Taxonomy" id="2682091"/>
    <lineage>
        <taxon>Bacteria</taxon>
        <taxon>Pseudomonadati</taxon>
        <taxon>Bacteroidota</taxon>
        <taxon>Sphingobacteriia</taxon>
        <taxon>Sphingobacteriales</taxon>
        <taxon>Sphingobacteriaceae</taxon>
        <taxon>Mucilaginibacter</taxon>
    </lineage>
</organism>
<dbReference type="KEGG" id="mgik:GO620_003665"/>
<reference evidence="1 2" key="1">
    <citation type="submission" date="2020-12" db="EMBL/GenBank/DDBJ databases">
        <title>HMF7856_wgs.fasta genome submission.</title>
        <authorList>
            <person name="Kang H."/>
            <person name="Kim H."/>
            <person name="Joh K."/>
        </authorList>
    </citation>
    <scope>NUCLEOTIDE SEQUENCE [LARGE SCALE GENOMIC DNA]</scope>
    <source>
        <strain evidence="1 2">HMF7856</strain>
    </source>
</reference>
<evidence type="ECO:0000313" key="2">
    <source>
        <dbReference type="Proteomes" id="UP000429232"/>
    </source>
</evidence>
<gene>
    <name evidence="1" type="ORF">GO620_003665</name>
</gene>
<evidence type="ECO:0000313" key="1">
    <source>
        <dbReference type="EMBL" id="QQL50563.1"/>
    </source>
</evidence>